<keyword evidence="8 10" id="KW-0472">Membrane</keyword>
<feature type="compositionally biased region" description="Low complexity" evidence="9">
    <location>
        <begin position="10"/>
        <end position="34"/>
    </location>
</feature>
<keyword evidence="7 10" id="KW-1133">Transmembrane helix</keyword>
<dbReference type="PANTHER" id="PTHR43495">
    <property type="entry name" value="GABA PERMEASE"/>
    <property type="match status" value="1"/>
</dbReference>
<evidence type="ECO:0000256" key="2">
    <source>
        <dbReference type="ARBA" id="ARBA00008583"/>
    </source>
</evidence>
<dbReference type="PROSITE" id="PS00218">
    <property type="entry name" value="AMINO_ACID_PERMEASE_1"/>
    <property type="match status" value="1"/>
</dbReference>
<feature type="transmembrane region" description="Helical" evidence="10">
    <location>
        <begin position="74"/>
        <end position="94"/>
    </location>
</feature>
<feature type="transmembrane region" description="Helical" evidence="10">
    <location>
        <begin position="319"/>
        <end position="339"/>
    </location>
</feature>
<proteinExistence type="inferred from homology"/>
<dbReference type="Proteomes" id="UP001500909">
    <property type="component" value="Unassembled WGS sequence"/>
</dbReference>
<feature type="transmembrane region" description="Helical" evidence="10">
    <location>
        <begin position="187"/>
        <end position="209"/>
    </location>
</feature>
<dbReference type="Pfam" id="PF00324">
    <property type="entry name" value="AA_permease"/>
    <property type="match status" value="1"/>
</dbReference>
<feature type="region of interest" description="Disordered" evidence="9">
    <location>
        <begin position="1"/>
        <end position="34"/>
    </location>
</feature>
<feature type="transmembrane region" description="Helical" evidence="10">
    <location>
        <begin position="280"/>
        <end position="299"/>
    </location>
</feature>
<accession>A0ABP3KB37</accession>
<keyword evidence="3" id="KW-0813">Transport</keyword>
<protein>
    <submittedName>
        <fullName evidence="12">L-asparagine permease</fullName>
    </submittedName>
</protein>
<evidence type="ECO:0000256" key="4">
    <source>
        <dbReference type="ARBA" id="ARBA00022475"/>
    </source>
</evidence>
<evidence type="ECO:0000313" key="13">
    <source>
        <dbReference type="Proteomes" id="UP001500909"/>
    </source>
</evidence>
<feature type="transmembrane region" description="Helical" evidence="10">
    <location>
        <begin position="367"/>
        <end position="388"/>
    </location>
</feature>
<evidence type="ECO:0000313" key="12">
    <source>
        <dbReference type="EMBL" id="GAA0475414.1"/>
    </source>
</evidence>
<keyword evidence="6" id="KW-0029">Amino-acid transport</keyword>
<feature type="region of interest" description="Disordered" evidence="9">
    <location>
        <begin position="494"/>
        <end position="514"/>
    </location>
</feature>
<organism evidence="12 13">
    <name type="scientific">Streptomyces olivaceiscleroticus</name>
    <dbReference type="NCBI Taxonomy" id="68245"/>
    <lineage>
        <taxon>Bacteria</taxon>
        <taxon>Bacillati</taxon>
        <taxon>Actinomycetota</taxon>
        <taxon>Actinomycetes</taxon>
        <taxon>Kitasatosporales</taxon>
        <taxon>Streptomycetaceae</taxon>
        <taxon>Streptomyces</taxon>
    </lineage>
</organism>
<feature type="transmembrane region" description="Helical" evidence="10">
    <location>
        <begin position="440"/>
        <end position="458"/>
    </location>
</feature>
<evidence type="ECO:0000259" key="11">
    <source>
        <dbReference type="Pfam" id="PF00324"/>
    </source>
</evidence>
<evidence type="ECO:0000256" key="1">
    <source>
        <dbReference type="ARBA" id="ARBA00004651"/>
    </source>
</evidence>
<feature type="transmembrane region" description="Helical" evidence="10">
    <location>
        <begin position="394"/>
        <end position="419"/>
    </location>
</feature>
<dbReference type="Gene3D" id="1.20.1740.10">
    <property type="entry name" value="Amino acid/polyamine transporter I"/>
    <property type="match status" value="1"/>
</dbReference>
<gene>
    <name evidence="12" type="primary">ansP</name>
    <name evidence="12" type="ORF">GCM10010361_44770</name>
</gene>
<comment type="caution">
    <text evidence="12">The sequence shown here is derived from an EMBL/GenBank/DDBJ whole genome shotgun (WGS) entry which is preliminary data.</text>
</comment>
<reference evidence="13" key="1">
    <citation type="journal article" date="2019" name="Int. J. Syst. Evol. Microbiol.">
        <title>The Global Catalogue of Microorganisms (GCM) 10K type strain sequencing project: providing services to taxonomists for standard genome sequencing and annotation.</title>
        <authorList>
            <consortium name="The Broad Institute Genomics Platform"/>
            <consortium name="The Broad Institute Genome Sequencing Center for Infectious Disease"/>
            <person name="Wu L."/>
            <person name="Ma J."/>
        </authorList>
    </citation>
    <scope>NUCLEOTIDE SEQUENCE [LARGE SCALE GENOMIC DNA]</scope>
    <source>
        <strain evidence="13">JCM 4805</strain>
    </source>
</reference>
<feature type="transmembrane region" description="Helical" evidence="10">
    <location>
        <begin position="464"/>
        <end position="484"/>
    </location>
</feature>
<feature type="domain" description="Amino acid permease/ SLC12A" evidence="11">
    <location>
        <begin position="51"/>
        <end position="486"/>
    </location>
</feature>
<comment type="similarity">
    <text evidence="2">Belongs to the amino acid-polyamine-organocation (APC) superfamily. Amino acid transporter (AAT) (TC 2.A.3.1) family.</text>
</comment>
<dbReference type="PANTHER" id="PTHR43495:SF1">
    <property type="entry name" value="L-ASPARAGINE PERMEASE"/>
    <property type="match status" value="1"/>
</dbReference>
<evidence type="ECO:0000256" key="10">
    <source>
        <dbReference type="SAM" id="Phobius"/>
    </source>
</evidence>
<keyword evidence="13" id="KW-1185">Reference proteome</keyword>
<evidence type="ECO:0000256" key="9">
    <source>
        <dbReference type="SAM" id="MobiDB-lite"/>
    </source>
</evidence>
<keyword evidence="5 10" id="KW-0812">Transmembrane</keyword>
<dbReference type="RefSeq" id="WP_346096934.1">
    <property type="nucleotide sequence ID" value="NZ_BAAABY010000032.1"/>
</dbReference>
<evidence type="ECO:0000256" key="8">
    <source>
        <dbReference type="ARBA" id="ARBA00023136"/>
    </source>
</evidence>
<feature type="transmembrane region" description="Helical" evidence="10">
    <location>
        <begin position="161"/>
        <end position="182"/>
    </location>
</feature>
<dbReference type="PIRSF" id="PIRSF006060">
    <property type="entry name" value="AA_transporter"/>
    <property type="match status" value="1"/>
</dbReference>
<evidence type="ECO:0000256" key="7">
    <source>
        <dbReference type="ARBA" id="ARBA00022989"/>
    </source>
</evidence>
<keyword evidence="4" id="KW-1003">Cell membrane</keyword>
<dbReference type="InterPro" id="IPR004840">
    <property type="entry name" value="Amino_acid_permease_CS"/>
</dbReference>
<sequence>MEHTAEAERAATPTPATGAPGTPAAPGTAPEASGAPVREGGYAAGLRNRQVQMIAVGGAIGTGLFLGAGERLHAAGPILVVVFAVTGLFAFFIARAMGELVMHRPTSGSFVSYSREFLGEKAAYTAGWVYFLHWVCSGIAEITAVAMYLHYWALFRDIPQWTLALFALLVVLTANLISVRWFGEFEFWFAIIKVAAIIAFLAIGCWLLASRHPVDGHSTGPQLIADHGGMMPNGLLASVVLIQGVVFAYAAIEMVGIAAGETENPRKVIPRAINSVSWRIVVFYVGTVLLLVLLLPWSAYKAGESPFVTLLGKLGVPGVSGVMNFVILTAALSSCNSGLYSTGRVLRSMGLAGSAPKFTTLMNKRGVPYGGILLTASCYILGIVLNYVVPERAFAIVLNFSAITMIGTWVMIMICQMVLRRRAARGEAERPAFRLPGAPFTSWLTLAFLAAVVVLMCVDGGDAAWSVACVPLIVAALVGGWFLVRGKVANGRHEATGDRHEAADDRREAADDRR</sequence>
<feature type="transmembrane region" description="Helical" evidence="10">
    <location>
        <begin position="51"/>
        <end position="68"/>
    </location>
</feature>
<evidence type="ECO:0000256" key="6">
    <source>
        <dbReference type="ARBA" id="ARBA00022970"/>
    </source>
</evidence>
<name>A0ABP3KB37_9ACTN</name>
<dbReference type="EMBL" id="BAAABY010000032">
    <property type="protein sequence ID" value="GAA0475414.1"/>
    <property type="molecule type" value="Genomic_DNA"/>
</dbReference>
<feature type="transmembrane region" description="Helical" evidence="10">
    <location>
        <begin position="235"/>
        <end position="259"/>
    </location>
</feature>
<evidence type="ECO:0000256" key="5">
    <source>
        <dbReference type="ARBA" id="ARBA00022692"/>
    </source>
</evidence>
<dbReference type="InterPro" id="IPR004841">
    <property type="entry name" value="AA-permease/SLC12A_dom"/>
</dbReference>
<feature type="transmembrane region" description="Helical" evidence="10">
    <location>
        <begin position="128"/>
        <end position="149"/>
    </location>
</feature>
<evidence type="ECO:0000256" key="3">
    <source>
        <dbReference type="ARBA" id="ARBA00022448"/>
    </source>
</evidence>
<comment type="subcellular location">
    <subcellularLocation>
        <location evidence="1">Cell membrane</location>
        <topology evidence="1">Multi-pass membrane protein</topology>
    </subcellularLocation>
</comment>